<accession>A0A8H6ZD09</accession>
<dbReference type="EMBL" id="JACAZH010000002">
    <property type="protein sequence ID" value="KAF7375224.1"/>
    <property type="molecule type" value="Genomic_DNA"/>
</dbReference>
<evidence type="ECO:0000313" key="2">
    <source>
        <dbReference type="Proteomes" id="UP000623467"/>
    </source>
</evidence>
<protein>
    <submittedName>
        <fullName evidence="1">Uncharacterized protein</fullName>
    </submittedName>
</protein>
<evidence type="ECO:0000313" key="1">
    <source>
        <dbReference type="EMBL" id="KAF7375224.1"/>
    </source>
</evidence>
<dbReference type="Proteomes" id="UP000623467">
    <property type="component" value="Unassembled WGS sequence"/>
</dbReference>
<name>A0A8H6ZD09_9AGAR</name>
<dbReference type="AlphaFoldDB" id="A0A8H6ZD09"/>
<dbReference type="OrthoDB" id="2364174at2759"/>
<reference evidence="1" key="1">
    <citation type="submission" date="2020-05" db="EMBL/GenBank/DDBJ databases">
        <title>Mycena genomes resolve the evolution of fungal bioluminescence.</title>
        <authorList>
            <person name="Tsai I.J."/>
        </authorList>
    </citation>
    <scope>NUCLEOTIDE SEQUENCE</scope>
    <source>
        <strain evidence="1">160909Yilan</strain>
    </source>
</reference>
<sequence length="305" mass="34086">MAPFTPKPALEKVPLAVRKDSKFRDKYEEKQADLESQISKLLGTNFTLAINANEIVPYVKDTNRTSVGGMFTSYVNGFIAALQHYLEKYGEDGKVRFNAAVSKSQLSIHVDEKGDDGRTISADVKDGVYRILFNHDRVGYNMSSQQEFVLPAIEAASTGGGFSLLAQNSIEKEYNSQVGEVQKQIAEITGIANVVLDPNFEENYEALSALPDKKWHANFGKVHLAYFEGLKGQLEQQGFKKDDMLQEGLQEALESKTFKIRLVKATKDNKTNEIVIEDGCAYIQTTIDRWWYNVRDAGAGLVKLL</sequence>
<comment type="caution">
    <text evidence="1">The sequence shown here is derived from an EMBL/GenBank/DDBJ whole genome shotgun (WGS) entry which is preliminary data.</text>
</comment>
<gene>
    <name evidence="1" type="ORF">MSAN_00409000</name>
</gene>
<keyword evidence="2" id="KW-1185">Reference proteome</keyword>
<proteinExistence type="predicted"/>
<organism evidence="1 2">
    <name type="scientific">Mycena sanguinolenta</name>
    <dbReference type="NCBI Taxonomy" id="230812"/>
    <lineage>
        <taxon>Eukaryota</taxon>
        <taxon>Fungi</taxon>
        <taxon>Dikarya</taxon>
        <taxon>Basidiomycota</taxon>
        <taxon>Agaricomycotina</taxon>
        <taxon>Agaricomycetes</taxon>
        <taxon>Agaricomycetidae</taxon>
        <taxon>Agaricales</taxon>
        <taxon>Marasmiineae</taxon>
        <taxon>Mycenaceae</taxon>
        <taxon>Mycena</taxon>
    </lineage>
</organism>